<organism evidence="1 2">
    <name type="scientific">Chryseosolibacter histidini</name>
    <dbReference type="NCBI Taxonomy" id="2782349"/>
    <lineage>
        <taxon>Bacteria</taxon>
        <taxon>Pseudomonadati</taxon>
        <taxon>Bacteroidota</taxon>
        <taxon>Cytophagia</taxon>
        <taxon>Cytophagales</taxon>
        <taxon>Chryseotaleaceae</taxon>
        <taxon>Chryseosolibacter</taxon>
    </lineage>
</organism>
<sequence>MNNQPSGFKETKEAIVEVKLWEAFLLYNRHNLYRTLCTYSLDNAPIEKDADDLATVSFRFMACDWNNTLKDLLSVHNIPVIQEKRTLTEKAALWH</sequence>
<protein>
    <submittedName>
        <fullName evidence="1">Uncharacterized protein</fullName>
    </submittedName>
</protein>
<dbReference type="RefSeq" id="WP_254161726.1">
    <property type="nucleotide sequence ID" value="NZ_JAHESF010000004.1"/>
</dbReference>
<evidence type="ECO:0000313" key="1">
    <source>
        <dbReference type="EMBL" id="MBT1696445.1"/>
    </source>
</evidence>
<name>A0AAP2GN21_9BACT</name>
<proteinExistence type="predicted"/>
<keyword evidence="2" id="KW-1185">Reference proteome</keyword>
<comment type="caution">
    <text evidence="1">The sequence shown here is derived from an EMBL/GenBank/DDBJ whole genome shotgun (WGS) entry which is preliminary data.</text>
</comment>
<reference evidence="1 2" key="1">
    <citation type="submission" date="2021-05" db="EMBL/GenBank/DDBJ databases">
        <title>A Polyphasic approach of four new species of the genus Ohtaekwangia: Ohtaekwangia histidinii sp. nov., Ohtaekwangia cretensis sp. nov., Ohtaekwangia indiensis sp. nov., Ohtaekwangia reichenbachii sp. nov. from diverse environment.</title>
        <authorList>
            <person name="Octaviana S."/>
        </authorList>
    </citation>
    <scope>NUCLEOTIDE SEQUENCE [LARGE SCALE GENOMIC DNA]</scope>
    <source>
        <strain evidence="1 2">PWU4</strain>
    </source>
</reference>
<dbReference type="Proteomes" id="UP001319200">
    <property type="component" value="Unassembled WGS sequence"/>
</dbReference>
<gene>
    <name evidence="1" type="ORF">KK083_06140</name>
</gene>
<dbReference type="EMBL" id="JAHESF010000004">
    <property type="protein sequence ID" value="MBT1696445.1"/>
    <property type="molecule type" value="Genomic_DNA"/>
</dbReference>
<accession>A0AAP2GN21</accession>
<dbReference type="AlphaFoldDB" id="A0AAP2GN21"/>
<evidence type="ECO:0000313" key="2">
    <source>
        <dbReference type="Proteomes" id="UP001319200"/>
    </source>
</evidence>